<evidence type="ECO:0000313" key="4">
    <source>
        <dbReference type="Proteomes" id="UP000466517"/>
    </source>
</evidence>
<dbReference type="AlphaFoldDB" id="A0A7I7XLL8"/>
<sequence>MSSHPSNPPGDAPAPNPPEATNRALSRRKLFGAAGVGAAVVGAASAGALAGRASASNPATGEVQTEVPFRGERQAGIVTASQDRMHFCAFDVTTDDRSEVVAMLQQWTAMAERMTRAEEAVEHGAVGLNPYAPRRYR</sequence>
<dbReference type="InterPro" id="IPR006311">
    <property type="entry name" value="TAT_signal"/>
</dbReference>
<proteinExistence type="predicted"/>
<dbReference type="Proteomes" id="UP000466517">
    <property type="component" value="Chromosome"/>
</dbReference>
<dbReference type="SUPFAM" id="SSF54909">
    <property type="entry name" value="Dimeric alpha+beta barrel"/>
    <property type="match status" value="1"/>
</dbReference>
<dbReference type="InterPro" id="IPR011008">
    <property type="entry name" value="Dimeric_a/b-barrel"/>
</dbReference>
<protein>
    <recommendedName>
        <fullName evidence="2">Dyp-type peroxidase N-terminal domain-containing protein</fullName>
    </recommendedName>
</protein>
<dbReference type="InterPro" id="IPR048327">
    <property type="entry name" value="Dyp_perox_N"/>
</dbReference>
<dbReference type="PROSITE" id="PS51318">
    <property type="entry name" value="TAT"/>
    <property type="match status" value="1"/>
</dbReference>
<accession>A0A7I7XLL8</accession>
<evidence type="ECO:0000313" key="3">
    <source>
        <dbReference type="EMBL" id="BBZ30065.1"/>
    </source>
</evidence>
<dbReference type="EMBL" id="AP022610">
    <property type="protein sequence ID" value="BBZ30065.1"/>
    <property type="molecule type" value="Genomic_DNA"/>
</dbReference>
<feature type="region of interest" description="Disordered" evidence="1">
    <location>
        <begin position="1"/>
        <end position="23"/>
    </location>
</feature>
<evidence type="ECO:0000259" key="2">
    <source>
        <dbReference type="Pfam" id="PF04261"/>
    </source>
</evidence>
<dbReference type="Pfam" id="PF04261">
    <property type="entry name" value="Dyp_perox_N"/>
    <property type="match status" value="1"/>
</dbReference>
<organism evidence="3 4">
    <name type="scientific">Mycolicibacterium madagascariense</name>
    <dbReference type="NCBI Taxonomy" id="212765"/>
    <lineage>
        <taxon>Bacteria</taxon>
        <taxon>Bacillati</taxon>
        <taxon>Actinomycetota</taxon>
        <taxon>Actinomycetes</taxon>
        <taxon>Mycobacteriales</taxon>
        <taxon>Mycobacteriaceae</taxon>
        <taxon>Mycolicibacterium</taxon>
    </lineage>
</organism>
<feature type="domain" description="Dyp-type peroxidase N-terminal" evidence="2">
    <location>
        <begin position="74"/>
        <end position="120"/>
    </location>
</feature>
<dbReference type="KEGG" id="mmag:MMAD_43600"/>
<keyword evidence="4" id="KW-1185">Reference proteome</keyword>
<name>A0A7I7XLL8_9MYCO</name>
<evidence type="ECO:0000256" key="1">
    <source>
        <dbReference type="SAM" id="MobiDB-lite"/>
    </source>
</evidence>
<reference evidence="3 4" key="1">
    <citation type="journal article" date="2019" name="Emerg. Microbes Infect.">
        <title>Comprehensive subspecies identification of 175 nontuberculous mycobacteria species based on 7547 genomic profiles.</title>
        <authorList>
            <person name="Matsumoto Y."/>
            <person name="Kinjo T."/>
            <person name="Motooka D."/>
            <person name="Nabeya D."/>
            <person name="Jung N."/>
            <person name="Uechi K."/>
            <person name="Horii T."/>
            <person name="Iida T."/>
            <person name="Fujita J."/>
            <person name="Nakamura S."/>
        </authorList>
    </citation>
    <scope>NUCLEOTIDE SEQUENCE [LARGE SCALE GENOMIC DNA]</scope>
    <source>
        <strain evidence="3 4">JCM 13574</strain>
    </source>
</reference>
<feature type="compositionally biased region" description="Pro residues" evidence="1">
    <location>
        <begin position="1"/>
        <end position="18"/>
    </location>
</feature>
<gene>
    <name evidence="3" type="ORF">MMAD_43600</name>
</gene>